<evidence type="ECO:0000313" key="3">
    <source>
        <dbReference type="EMBL" id="OAD57156.1"/>
    </source>
</evidence>
<name>A0A310SKE2_9HYME</name>
<accession>A0A310SKE2</accession>
<reference evidence="3 4" key="1">
    <citation type="submission" date="2015-07" db="EMBL/GenBank/DDBJ databases">
        <title>The genome of Eufriesea mexicana.</title>
        <authorList>
            <person name="Pan H."/>
            <person name="Kapheim K."/>
        </authorList>
    </citation>
    <scope>NUCLEOTIDE SEQUENCE [LARGE SCALE GENOMIC DNA]</scope>
    <source>
        <strain evidence="3">0111107269</strain>
        <tissue evidence="3">Whole body</tissue>
    </source>
</reference>
<dbReference type="AlphaFoldDB" id="A0A310SKE2"/>
<feature type="transmembrane region" description="Helical" evidence="2">
    <location>
        <begin position="101"/>
        <end position="122"/>
    </location>
</feature>
<dbReference type="Proteomes" id="UP000250275">
    <property type="component" value="Unassembled WGS sequence"/>
</dbReference>
<protein>
    <recommendedName>
        <fullName evidence="5">Transmembrane protein</fullName>
    </recommendedName>
</protein>
<gene>
    <name evidence="3" type="ORF">WN48_02706</name>
</gene>
<evidence type="ECO:0000313" key="4">
    <source>
        <dbReference type="Proteomes" id="UP000250275"/>
    </source>
</evidence>
<feature type="region of interest" description="Disordered" evidence="1">
    <location>
        <begin position="1"/>
        <end position="24"/>
    </location>
</feature>
<keyword evidence="2" id="KW-0812">Transmembrane</keyword>
<keyword evidence="2" id="KW-1133">Transmembrane helix</keyword>
<evidence type="ECO:0000256" key="1">
    <source>
        <dbReference type="SAM" id="MobiDB-lite"/>
    </source>
</evidence>
<sequence length="130" mass="14540">MRKKKNSKATQQKQAQREIEESPCPLEAVTVHEEDAVRMVVSGGSKHALTVLWMGRWFSGSLISVPPLQETVPVGGTFTTEGEFLRALRSKNKDKKEEARWIMWTVLIAGFCTVGVSFRHFYSFAVPGAV</sequence>
<keyword evidence="2" id="KW-0472">Membrane</keyword>
<evidence type="ECO:0008006" key="5">
    <source>
        <dbReference type="Google" id="ProtNLM"/>
    </source>
</evidence>
<evidence type="ECO:0000256" key="2">
    <source>
        <dbReference type="SAM" id="Phobius"/>
    </source>
</evidence>
<keyword evidence="4" id="KW-1185">Reference proteome</keyword>
<organism evidence="3 4">
    <name type="scientific">Eufriesea mexicana</name>
    <dbReference type="NCBI Taxonomy" id="516756"/>
    <lineage>
        <taxon>Eukaryota</taxon>
        <taxon>Metazoa</taxon>
        <taxon>Ecdysozoa</taxon>
        <taxon>Arthropoda</taxon>
        <taxon>Hexapoda</taxon>
        <taxon>Insecta</taxon>
        <taxon>Pterygota</taxon>
        <taxon>Neoptera</taxon>
        <taxon>Endopterygota</taxon>
        <taxon>Hymenoptera</taxon>
        <taxon>Apocrita</taxon>
        <taxon>Aculeata</taxon>
        <taxon>Apoidea</taxon>
        <taxon>Anthophila</taxon>
        <taxon>Apidae</taxon>
        <taxon>Eufriesea</taxon>
    </lineage>
</organism>
<dbReference type="EMBL" id="KQ761729">
    <property type="protein sequence ID" value="OAD57156.1"/>
    <property type="molecule type" value="Genomic_DNA"/>
</dbReference>
<proteinExistence type="predicted"/>